<dbReference type="InterPro" id="IPR003599">
    <property type="entry name" value="Ig_sub"/>
</dbReference>
<dbReference type="PROSITE" id="PS50835">
    <property type="entry name" value="IG_LIKE"/>
    <property type="match status" value="1"/>
</dbReference>
<dbReference type="CDD" id="cd05716">
    <property type="entry name" value="IgV_pIgR_like"/>
    <property type="match status" value="1"/>
</dbReference>
<accession>A0A452J225</accession>
<dbReference type="Pfam" id="PF07686">
    <property type="entry name" value="V-set"/>
    <property type="match status" value="1"/>
</dbReference>
<evidence type="ECO:0000259" key="4">
    <source>
        <dbReference type="PROSITE" id="PS50835"/>
    </source>
</evidence>
<dbReference type="Ensembl" id="ENSGAGT00000038995.1">
    <property type="protein sequence ID" value="ENSGAGP00000034440.1"/>
    <property type="gene ID" value="ENSGAGG00000024482.1"/>
</dbReference>
<proteinExistence type="predicted"/>
<dbReference type="GO" id="GO:0004888">
    <property type="term" value="F:transmembrane signaling receptor activity"/>
    <property type="evidence" value="ECO:0007669"/>
    <property type="project" value="TreeGrafter"/>
</dbReference>
<dbReference type="AlphaFoldDB" id="A0A452J225"/>
<dbReference type="InterPro" id="IPR050671">
    <property type="entry name" value="CD300_family_receptors"/>
</dbReference>
<dbReference type="InterPro" id="IPR007110">
    <property type="entry name" value="Ig-like_dom"/>
</dbReference>
<evidence type="ECO:0000256" key="3">
    <source>
        <dbReference type="ARBA" id="ARBA00023136"/>
    </source>
</evidence>
<protein>
    <recommendedName>
        <fullName evidence="4">Ig-like domain-containing protein</fullName>
    </recommendedName>
</protein>
<dbReference type="PANTHER" id="PTHR11860:SF96">
    <property type="match status" value="1"/>
</dbReference>
<evidence type="ECO:0000256" key="2">
    <source>
        <dbReference type="ARBA" id="ARBA00022692"/>
    </source>
</evidence>
<feature type="domain" description="Ig-like" evidence="4">
    <location>
        <begin position="35"/>
        <end position="150"/>
    </location>
</feature>
<dbReference type="Proteomes" id="UP000291020">
    <property type="component" value="Unassembled WGS sequence"/>
</dbReference>
<comment type="subcellular location">
    <subcellularLocation>
        <location evidence="1">Membrane</location>
    </subcellularLocation>
</comment>
<dbReference type="InterPro" id="IPR013106">
    <property type="entry name" value="Ig_V-set"/>
</dbReference>
<keyword evidence="6" id="KW-1185">Reference proteome</keyword>
<dbReference type="GO" id="GO:0005886">
    <property type="term" value="C:plasma membrane"/>
    <property type="evidence" value="ECO:0007669"/>
    <property type="project" value="TreeGrafter"/>
</dbReference>
<evidence type="ECO:0000313" key="5">
    <source>
        <dbReference type="Ensembl" id="ENSGAGP00000034440.1"/>
    </source>
</evidence>
<keyword evidence="2" id="KW-0812">Transmembrane</keyword>
<organism evidence="5 6">
    <name type="scientific">Gopherus agassizii</name>
    <name type="common">Agassiz's desert tortoise</name>
    <dbReference type="NCBI Taxonomy" id="38772"/>
    <lineage>
        <taxon>Eukaryota</taxon>
        <taxon>Metazoa</taxon>
        <taxon>Chordata</taxon>
        <taxon>Craniata</taxon>
        <taxon>Vertebrata</taxon>
        <taxon>Euteleostomi</taxon>
        <taxon>Archelosauria</taxon>
        <taxon>Testudinata</taxon>
        <taxon>Testudines</taxon>
        <taxon>Cryptodira</taxon>
        <taxon>Durocryptodira</taxon>
        <taxon>Testudinoidea</taxon>
        <taxon>Testudinidae</taxon>
        <taxon>Gopherus</taxon>
    </lineage>
</organism>
<dbReference type="Gene3D" id="2.60.40.10">
    <property type="entry name" value="Immunoglobulins"/>
    <property type="match status" value="1"/>
</dbReference>
<sequence>MNVPRWLKCTTVSSESVLTCSLAMPLALLLAPGSPKHLMKKFGEKHQSPSEKTAMEGMSTTITCSYDRRKYMFNRKYWCRGGSRSSCDVLGDTENFVKSEYKGRVLLLDNRRGYFLVTMHQLVEEDSGMYWCGIQRPYADMMTAVKLTVTEGKDSLNIIRSHEIPRMLLSCNRQEGKRMKCRMPSGYTLASIQAIVYFYYRW</sequence>
<evidence type="ECO:0000313" key="6">
    <source>
        <dbReference type="Proteomes" id="UP000291020"/>
    </source>
</evidence>
<dbReference type="SMART" id="SM00409">
    <property type="entry name" value="IG"/>
    <property type="match status" value="1"/>
</dbReference>
<reference evidence="6" key="1">
    <citation type="journal article" date="2017" name="PLoS ONE">
        <title>The Agassiz's desert tortoise genome provides a resource for the conservation of a threatened species.</title>
        <authorList>
            <person name="Tollis M."/>
            <person name="DeNardo D.F."/>
            <person name="Cornelius J.A."/>
            <person name="Dolby G.A."/>
            <person name="Edwards T."/>
            <person name="Henen B.T."/>
            <person name="Karl A.E."/>
            <person name="Murphy R.W."/>
            <person name="Kusumi K."/>
        </authorList>
    </citation>
    <scope>NUCLEOTIDE SEQUENCE [LARGE SCALE GENOMIC DNA]</scope>
</reference>
<keyword evidence="3" id="KW-0472">Membrane</keyword>
<evidence type="ECO:0000256" key="1">
    <source>
        <dbReference type="ARBA" id="ARBA00004370"/>
    </source>
</evidence>
<reference evidence="5" key="3">
    <citation type="submission" date="2025-09" db="UniProtKB">
        <authorList>
            <consortium name="Ensembl"/>
        </authorList>
    </citation>
    <scope>IDENTIFICATION</scope>
</reference>
<dbReference type="InterPro" id="IPR013783">
    <property type="entry name" value="Ig-like_fold"/>
</dbReference>
<dbReference type="STRING" id="38772.ENSGAGP00000034440"/>
<dbReference type="SUPFAM" id="SSF48726">
    <property type="entry name" value="Immunoglobulin"/>
    <property type="match status" value="1"/>
</dbReference>
<name>A0A452J225_9SAUR</name>
<dbReference type="PANTHER" id="PTHR11860">
    <property type="entry name" value="POLYMERIC-IMMUNOGLOBULIN RECEPTOR"/>
    <property type="match status" value="1"/>
</dbReference>
<dbReference type="InterPro" id="IPR036179">
    <property type="entry name" value="Ig-like_dom_sf"/>
</dbReference>
<reference evidence="5" key="2">
    <citation type="submission" date="2025-08" db="UniProtKB">
        <authorList>
            <consortium name="Ensembl"/>
        </authorList>
    </citation>
    <scope>IDENTIFICATION</scope>
</reference>